<dbReference type="Proteomes" id="UP000676325">
    <property type="component" value="Unassembled WGS sequence"/>
</dbReference>
<evidence type="ECO:0000313" key="2">
    <source>
        <dbReference type="Proteomes" id="UP000676325"/>
    </source>
</evidence>
<name>A0A941EGW4_9ACTN</name>
<protein>
    <submittedName>
        <fullName evidence="1">Uncharacterized protein</fullName>
    </submittedName>
</protein>
<organism evidence="1 2">
    <name type="scientific">Actinospica acidithermotolerans</name>
    <dbReference type="NCBI Taxonomy" id="2828514"/>
    <lineage>
        <taxon>Bacteria</taxon>
        <taxon>Bacillati</taxon>
        <taxon>Actinomycetota</taxon>
        <taxon>Actinomycetes</taxon>
        <taxon>Catenulisporales</taxon>
        <taxon>Actinospicaceae</taxon>
        <taxon>Actinospica</taxon>
    </lineage>
</organism>
<sequence>MAGTAATDDDVMVYTPEEAAERIGSVVSAAWLRRKAGRKEIPCSRLGKLGFTQKHLDEIVARFDSPARRRR</sequence>
<dbReference type="RefSeq" id="WP_212521307.1">
    <property type="nucleotide sequence ID" value="NZ_JAGSOH010000118.1"/>
</dbReference>
<proteinExistence type="predicted"/>
<dbReference type="EMBL" id="JAGSOH010000118">
    <property type="protein sequence ID" value="MBR7830178.1"/>
    <property type="molecule type" value="Genomic_DNA"/>
</dbReference>
<evidence type="ECO:0000313" key="1">
    <source>
        <dbReference type="EMBL" id="MBR7830178.1"/>
    </source>
</evidence>
<comment type="caution">
    <text evidence="1">The sequence shown here is derived from an EMBL/GenBank/DDBJ whole genome shotgun (WGS) entry which is preliminary data.</text>
</comment>
<reference evidence="1" key="1">
    <citation type="submission" date="2021-04" db="EMBL/GenBank/DDBJ databases">
        <title>Genome based classification of Actinospica acidithermotolerans sp. nov., an actinobacterium isolated from an Indonesian hot spring.</title>
        <authorList>
            <person name="Kusuma A.B."/>
            <person name="Putra K.E."/>
            <person name="Nafisah S."/>
            <person name="Loh J."/>
            <person name="Nouioui I."/>
            <person name="Goodfellow M."/>
        </authorList>
    </citation>
    <scope>NUCLEOTIDE SEQUENCE</scope>
    <source>
        <strain evidence="1">MGRD01-02</strain>
    </source>
</reference>
<keyword evidence="2" id="KW-1185">Reference proteome</keyword>
<gene>
    <name evidence="1" type="ORF">KDK95_27995</name>
</gene>
<dbReference type="AlphaFoldDB" id="A0A941EGW4"/>
<accession>A0A941EGW4</accession>